<dbReference type="AlphaFoldDB" id="W7TSA4"/>
<evidence type="ECO:0000256" key="1">
    <source>
        <dbReference type="SAM" id="MobiDB-lite"/>
    </source>
</evidence>
<organism evidence="2 3">
    <name type="scientific">Nannochloropsis gaditana</name>
    <dbReference type="NCBI Taxonomy" id="72520"/>
    <lineage>
        <taxon>Eukaryota</taxon>
        <taxon>Sar</taxon>
        <taxon>Stramenopiles</taxon>
        <taxon>Ochrophyta</taxon>
        <taxon>Eustigmatophyceae</taxon>
        <taxon>Eustigmatales</taxon>
        <taxon>Monodopsidaceae</taxon>
        <taxon>Nannochloropsis</taxon>
    </lineage>
</organism>
<dbReference type="Proteomes" id="UP000019335">
    <property type="component" value="Chromosome 9"/>
</dbReference>
<evidence type="ECO:0000313" key="3">
    <source>
        <dbReference type="Proteomes" id="UP000019335"/>
    </source>
</evidence>
<dbReference type="OrthoDB" id="10364611at2759"/>
<sequence length="402" mass="43542">MVCTSTIVPPNPTAMPSTWPASRIRNSRVRLPLLASCVGVLALAASRAAYAYLPSHSFFFSSSSSSLVASFSSSPRIKRRHPAALQMRMKPSGEERERGLAEKDLREKHSQVLLSQRIQHIRRLRASRREDVMATEWYCPTKPNPDWRYAAEGERPRGEGREAAAMDELTAMLDYHAERGAGGSVVNVYAKEEEAAEAFAQKLGGSLAAFDRVTQASGVPGGVPPPVPLSSVASTPAVVGRALKRHDYAPLAVWRCLRRWAGNAEGEPCTYNGIRGTGKYVVILVDPNLAATTLVEGLNRMRIIPSSLAAVVGVTPLSCPELARLAKKAGLTATGASTSTYLLSDTSYSWMDAYGLPRLSLRPWLLILDGSTGMVLSVKRDPTPGTLNDAVMEVVGDWRGKR</sequence>
<name>W7TSA4_9STRA</name>
<proteinExistence type="predicted"/>
<comment type="caution">
    <text evidence="2">The sequence shown here is derived from an EMBL/GenBank/DDBJ whole genome shotgun (WGS) entry which is preliminary data.</text>
</comment>
<keyword evidence="3" id="KW-1185">Reference proteome</keyword>
<dbReference type="EMBL" id="AZIL01000680">
    <property type="protein sequence ID" value="EWM26398.1"/>
    <property type="molecule type" value="Genomic_DNA"/>
</dbReference>
<feature type="region of interest" description="Disordered" evidence="1">
    <location>
        <begin position="79"/>
        <end position="98"/>
    </location>
</feature>
<protein>
    <submittedName>
        <fullName evidence="2">Uncharacterized protein</fullName>
    </submittedName>
</protein>
<gene>
    <name evidence="2" type="ORF">Naga_100365g2</name>
</gene>
<accession>W7TSA4</accession>
<reference evidence="2 3" key="1">
    <citation type="journal article" date="2014" name="Mol. Plant">
        <title>Chromosome Scale Genome Assembly and Transcriptome Profiling of Nannochloropsis gaditana in Nitrogen Depletion.</title>
        <authorList>
            <person name="Corteggiani Carpinelli E."/>
            <person name="Telatin A."/>
            <person name="Vitulo N."/>
            <person name="Forcato C."/>
            <person name="D'Angelo M."/>
            <person name="Schiavon R."/>
            <person name="Vezzi A."/>
            <person name="Giacometti G.M."/>
            <person name="Morosinotto T."/>
            <person name="Valle G."/>
        </authorList>
    </citation>
    <scope>NUCLEOTIDE SEQUENCE [LARGE SCALE GENOMIC DNA]</scope>
    <source>
        <strain evidence="2 3">B-31</strain>
    </source>
</reference>
<evidence type="ECO:0000313" key="2">
    <source>
        <dbReference type="EMBL" id="EWM26398.1"/>
    </source>
</evidence>